<reference evidence="10" key="1">
    <citation type="submission" date="2007-07" db="EMBL/GenBank/DDBJ databases">
        <title>PCAP assembly of the Caenorhabditis remanei genome.</title>
        <authorList>
            <consortium name="The Caenorhabditis remanei Sequencing Consortium"/>
            <person name="Wilson R.K."/>
        </authorList>
    </citation>
    <scope>NUCLEOTIDE SEQUENCE [LARGE SCALE GENOMIC DNA]</scope>
    <source>
        <strain evidence="10">PB4641</strain>
    </source>
</reference>
<dbReference type="PROSITE" id="PS00411">
    <property type="entry name" value="KINESIN_MOTOR_1"/>
    <property type="match status" value="1"/>
</dbReference>
<dbReference type="InParanoid" id="E3LVK3"/>
<keyword evidence="4" id="KW-0963">Cytoplasm</keyword>
<keyword evidence="5 6" id="KW-0505">Motor protein</keyword>
<dbReference type="OrthoDB" id="3176171at2759"/>
<comment type="subcellular location">
    <subcellularLocation>
        <location evidence="1">Cytoplasm</location>
        <location evidence="1">Cytoskeleton</location>
    </subcellularLocation>
</comment>
<proteinExistence type="inferred from homology"/>
<evidence type="ECO:0000256" key="8">
    <source>
        <dbReference type="SAM" id="MobiDB-lite"/>
    </source>
</evidence>
<feature type="region of interest" description="Disordered" evidence="8">
    <location>
        <begin position="99"/>
        <end position="125"/>
    </location>
</feature>
<dbReference type="Proteomes" id="UP000008281">
    <property type="component" value="Unassembled WGS sequence"/>
</dbReference>
<evidence type="ECO:0000313" key="11">
    <source>
        <dbReference type="Proteomes" id="UP000008281"/>
    </source>
</evidence>
<dbReference type="PANTHER" id="PTHR47972">
    <property type="entry name" value="KINESIN-LIKE PROTEIN KLP-3"/>
    <property type="match status" value="1"/>
</dbReference>
<comment type="similarity">
    <text evidence="5 6">Belongs to the TRAFAC class myosin-kinesin ATPase superfamily. Kinesin family.</text>
</comment>
<dbReference type="PROSITE" id="PS50067">
    <property type="entry name" value="KINESIN_MOTOR_2"/>
    <property type="match status" value="1"/>
</dbReference>
<feature type="domain" description="Kinesin motor" evidence="9">
    <location>
        <begin position="298"/>
        <end position="617"/>
    </location>
</feature>
<dbReference type="CDD" id="cd00106">
    <property type="entry name" value="KISc"/>
    <property type="match status" value="1"/>
</dbReference>
<feature type="coiled-coil region" evidence="7">
    <location>
        <begin position="194"/>
        <end position="225"/>
    </location>
</feature>
<dbReference type="PRINTS" id="PR00380">
    <property type="entry name" value="KINESINHEAVY"/>
</dbReference>
<feature type="binding site" evidence="5">
    <location>
        <begin position="378"/>
        <end position="385"/>
    </location>
    <ligand>
        <name>ATP</name>
        <dbReference type="ChEBI" id="CHEBI:30616"/>
    </ligand>
</feature>
<name>E3LVK3_CAERE</name>
<keyword evidence="11" id="KW-1185">Reference proteome</keyword>
<keyword evidence="3 5" id="KW-0067">ATP-binding</keyword>
<sequence>MASRLKAHVITREVAPGPDLLFSAKTCHSLICRKFSRKVIELVDNFLKEIFVFRHVRKATKRSASDSDCIAEKYSSHCLSRSAIPILTARRTTMRASAIPRPTEPLPNTLTTGRHSTLGHTGCPTLKKPIGSLPRVATAAKPLATTSRAGSTSSARSTTLRSSTVANKTIAAPTARTSNMARAVPVSSRPPSEVASLKSEITKLKEELKTREEQLKLTSEVLEMQKTNLTHSNAQLENAKIKLDLVESFKITLEEQLKVLKENMQQKTAHNEEMCQQLNEKEAILRKLHNDVVDMRGQIRVAVRVRPMLKTEEESSNDGIEYPAVNAIAINQGTRKGTTLMFEKVFTPLFSQKDVFVNIEDFILSALHGYNVGLIAFGQTGSGKTHTMRGGDAEEEEGIIPRAATFLFRESKKLEATGWKFEFSLSFLEIYNNEAYDLLNNHAAVKLRLVNQTVTLDGLSDHPLAKQSEIGSLLRTADKNRKTAATKCNEYSSRSHAIYMWKIKAHQQATGISTSSMLKLVDLAGSERAKESGVIGQQFKEMTNINQSLSVLQKCISLQKSKSQHVPYRDSKLTQVLMDCLGAGNSKTMVVVNINPCNDQATESKRSIEFASKMRDTHIGSAVQQRDLY</sequence>
<protein>
    <recommendedName>
        <fullName evidence="6">Kinesin-like protein</fullName>
    </recommendedName>
</protein>
<dbReference type="eggNOG" id="KOG0239">
    <property type="taxonomic scope" value="Eukaryota"/>
</dbReference>
<keyword evidence="6" id="KW-0493">Microtubule</keyword>
<dbReference type="Gene3D" id="3.40.850.10">
    <property type="entry name" value="Kinesin motor domain"/>
    <property type="match status" value="1"/>
</dbReference>
<gene>
    <name evidence="10" type="primary">Cre-klp-15</name>
    <name evidence="10" type="ORF">CRE_29540</name>
</gene>
<dbReference type="Pfam" id="PF00225">
    <property type="entry name" value="Kinesin"/>
    <property type="match status" value="1"/>
</dbReference>
<dbReference type="GO" id="GO:0003777">
    <property type="term" value="F:microtubule motor activity"/>
    <property type="evidence" value="ECO:0007669"/>
    <property type="project" value="InterPro"/>
</dbReference>
<feature type="coiled-coil region" evidence="7">
    <location>
        <begin position="250"/>
        <end position="291"/>
    </location>
</feature>
<evidence type="ECO:0000256" key="6">
    <source>
        <dbReference type="RuleBase" id="RU000394"/>
    </source>
</evidence>
<dbReference type="GO" id="GO:0005874">
    <property type="term" value="C:microtubule"/>
    <property type="evidence" value="ECO:0007669"/>
    <property type="project" value="UniProtKB-KW"/>
</dbReference>
<dbReference type="AlphaFoldDB" id="E3LVK3"/>
<dbReference type="HOGENOM" id="CLU_001485_12_4_1"/>
<keyword evidence="2 5" id="KW-0547">Nucleotide-binding</keyword>
<accession>E3LVK3</accession>
<dbReference type="SUPFAM" id="SSF52540">
    <property type="entry name" value="P-loop containing nucleoside triphosphate hydrolases"/>
    <property type="match status" value="1"/>
</dbReference>
<feature type="compositionally biased region" description="Polar residues" evidence="8">
    <location>
        <begin position="106"/>
        <end position="119"/>
    </location>
</feature>
<dbReference type="PANTHER" id="PTHR47972:SF28">
    <property type="entry name" value="KINESIN-LIKE PROTEIN KLP-3"/>
    <property type="match status" value="1"/>
</dbReference>
<dbReference type="GO" id="GO:0005524">
    <property type="term" value="F:ATP binding"/>
    <property type="evidence" value="ECO:0007669"/>
    <property type="project" value="UniProtKB-UniRule"/>
</dbReference>
<feature type="region of interest" description="Disordered" evidence="8">
    <location>
        <begin position="143"/>
        <end position="162"/>
    </location>
</feature>
<dbReference type="InterPro" id="IPR001752">
    <property type="entry name" value="Kinesin_motor_dom"/>
</dbReference>
<feature type="compositionally biased region" description="Low complexity" evidence="8">
    <location>
        <begin position="144"/>
        <end position="162"/>
    </location>
</feature>
<evidence type="ECO:0000313" key="10">
    <source>
        <dbReference type="EMBL" id="EFP12488.1"/>
    </source>
</evidence>
<dbReference type="GO" id="GO:0007018">
    <property type="term" value="P:microtubule-based movement"/>
    <property type="evidence" value="ECO:0007669"/>
    <property type="project" value="InterPro"/>
</dbReference>
<dbReference type="SUPFAM" id="SSF57997">
    <property type="entry name" value="Tropomyosin"/>
    <property type="match status" value="1"/>
</dbReference>
<dbReference type="FunCoup" id="E3LVK3">
    <property type="interactions" value="506"/>
</dbReference>
<dbReference type="SMART" id="SM00129">
    <property type="entry name" value="KISc"/>
    <property type="match status" value="1"/>
</dbReference>
<evidence type="ECO:0000259" key="9">
    <source>
        <dbReference type="PROSITE" id="PS50067"/>
    </source>
</evidence>
<evidence type="ECO:0000256" key="5">
    <source>
        <dbReference type="PROSITE-ProRule" id="PRU00283"/>
    </source>
</evidence>
<dbReference type="InterPro" id="IPR036961">
    <property type="entry name" value="Kinesin_motor_dom_sf"/>
</dbReference>
<dbReference type="OMA" id="HVITREV"/>
<organism evidence="11">
    <name type="scientific">Caenorhabditis remanei</name>
    <name type="common">Caenorhabditis vulgaris</name>
    <dbReference type="NCBI Taxonomy" id="31234"/>
    <lineage>
        <taxon>Eukaryota</taxon>
        <taxon>Metazoa</taxon>
        <taxon>Ecdysozoa</taxon>
        <taxon>Nematoda</taxon>
        <taxon>Chromadorea</taxon>
        <taxon>Rhabditida</taxon>
        <taxon>Rhabditina</taxon>
        <taxon>Rhabditomorpha</taxon>
        <taxon>Rhabditoidea</taxon>
        <taxon>Rhabditidae</taxon>
        <taxon>Peloderinae</taxon>
        <taxon>Caenorhabditis</taxon>
    </lineage>
</organism>
<evidence type="ECO:0000256" key="3">
    <source>
        <dbReference type="ARBA" id="ARBA00022840"/>
    </source>
</evidence>
<dbReference type="InterPro" id="IPR027417">
    <property type="entry name" value="P-loop_NTPase"/>
</dbReference>
<evidence type="ECO:0000256" key="4">
    <source>
        <dbReference type="ARBA" id="ARBA00023212"/>
    </source>
</evidence>
<keyword evidence="4" id="KW-0206">Cytoskeleton</keyword>
<evidence type="ECO:0000256" key="2">
    <source>
        <dbReference type="ARBA" id="ARBA00022741"/>
    </source>
</evidence>
<dbReference type="InterPro" id="IPR019821">
    <property type="entry name" value="Kinesin_motor_CS"/>
</dbReference>
<keyword evidence="7" id="KW-0175">Coiled coil</keyword>
<dbReference type="GO" id="GO:0008017">
    <property type="term" value="F:microtubule binding"/>
    <property type="evidence" value="ECO:0007669"/>
    <property type="project" value="InterPro"/>
</dbReference>
<dbReference type="InterPro" id="IPR027640">
    <property type="entry name" value="Kinesin-like_fam"/>
</dbReference>
<dbReference type="STRING" id="31234.E3LVK3"/>
<dbReference type="EMBL" id="DS268416">
    <property type="protein sequence ID" value="EFP12488.1"/>
    <property type="molecule type" value="Genomic_DNA"/>
</dbReference>
<evidence type="ECO:0000256" key="7">
    <source>
        <dbReference type="SAM" id="Coils"/>
    </source>
</evidence>
<evidence type="ECO:0000256" key="1">
    <source>
        <dbReference type="ARBA" id="ARBA00004245"/>
    </source>
</evidence>